<dbReference type="AlphaFoldDB" id="X1NYK3"/>
<comment type="caution">
    <text evidence="1">The sequence shown here is derived from an EMBL/GenBank/DDBJ whole genome shotgun (WGS) entry which is preliminary data.</text>
</comment>
<name>X1NYK3_9ZZZZ</name>
<sequence length="60" mass="6876">MTKEERIKEKGGKIVNKNLTNVAWKCKECGEVTYHPDADRKAKIEIRTGTVCLKCLRKGR</sequence>
<evidence type="ECO:0000313" key="1">
    <source>
        <dbReference type="EMBL" id="GAI49122.1"/>
    </source>
</evidence>
<organism evidence="1">
    <name type="scientific">marine sediment metagenome</name>
    <dbReference type="NCBI Taxonomy" id="412755"/>
    <lineage>
        <taxon>unclassified sequences</taxon>
        <taxon>metagenomes</taxon>
        <taxon>ecological metagenomes</taxon>
    </lineage>
</organism>
<accession>X1NYK3</accession>
<gene>
    <name evidence="1" type="ORF">S06H3_55983</name>
</gene>
<reference evidence="1" key="1">
    <citation type="journal article" date="2014" name="Front. Microbiol.">
        <title>High frequency of phylogenetically diverse reductive dehalogenase-homologous genes in deep subseafloor sedimentary metagenomes.</title>
        <authorList>
            <person name="Kawai M."/>
            <person name="Futagami T."/>
            <person name="Toyoda A."/>
            <person name="Takaki Y."/>
            <person name="Nishi S."/>
            <person name="Hori S."/>
            <person name="Arai W."/>
            <person name="Tsubouchi T."/>
            <person name="Morono Y."/>
            <person name="Uchiyama I."/>
            <person name="Ito T."/>
            <person name="Fujiyama A."/>
            <person name="Inagaki F."/>
            <person name="Takami H."/>
        </authorList>
    </citation>
    <scope>NUCLEOTIDE SEQUENCE</scope>
    <source>
        <strain evidence="1">Expedition CK06-06</strain>
    </source>
</reference>
<dbReference type="EMBL" id="BARV01035964">
    <property type="protein sequence ID" value="GAI49122.1"/>
    <property type="molecule type" value="Genomic_DNA"/>
</dbReference>
<proteinExistence type="predicted"/>
<protein>
    <submittedName>
        <fullName evidence="1">Uncharacterized protein</fullName>
    </submittedName>
</protein>